<keyword evidence="4" id="KW-1185">Reference proteome</keyword>
<keyword evidence="2 3" id="KW-0040">ANK repeat</keyword>
<dbReference type="RefSeq" id="XP_025074156.1">
    <property type="nucleotide sequence ID" value="XM_025218371.1"/>
</dbReference>
<gene>
    <name evidence="5 6 7 8" type="primary">LOC105427450</name>
</gene>
<dbReference type="RefSeq" id="XP_011637468.1">
    <property type="nucleotide sequence ID" value="XM_011639166.2"/>
</dbReference>
<dbReference type="SUPFAM" id="SSF48403">
    <property type="entry name" value="Ankyrin repeat"/>
    <property type="match status" value="1"/>
</dbReference>
<keyword evidence="1" id="KW-0677">Repeat</keyword>
<accession>A0A6I9W711</accession>
<proteinExistence type="predicted"/>
<dbReference type="PRINTS" id="PR01415">
    <property type="entry name" value="ANKYRIN"/>
</dbReference>
<dbReference type="GeneID" id="105427450"/>
<dbReference type="PANTHER" id="PTHR24189:SF73">
    <property type="entry name" value="ANKYRIN REPEAT AND SOCS BOX-CONTAINING 15B"/>
    <property type="match status" value="1"/>
</dbReference>
<evidence type="ECO:0000313" key="7">
    <source>
        <dbReference type="RefSeq" id="XP_025074154.1"/>
    </source>
</evidence>
<dbReference type="InterPro" id="IPR002110">
    <property type="entry name" value="Ankyrin_rpt"/>
</dbReference>
<dbReference type="Proteomes" id="UP000504615">
    <property type="component" value="Unplaced"/>
</dbReference>
<evidence type="ECO:0000313" key="5">
    <source>
        <dbReference type="RefSeq" id="XP_011637468.1"/>
    </source>
</evidence>
<dbReference type="SMART" id="SM00248">
    <property type="entry name" value="ANK"/>
    <property type="match status" value="3"/>
</dbReference>
<feature type="repeat" description="ANK" evidence="3">
    <location>
        <begin position="144"/>
        <end position="176"/>
    </location>
</feature>
<dbReference type="AlphaFoldDB" id="A0A6I9W711"/>
<evidence type="ECO:0000313" key="4">
    <source>
        <dbReference type="Proteomes" id="UP000504615"/>
    </source>
</evidence>
<evidence type="ECO:0000313" key="8">
    <source>
        <dbReference type="RefSeq" id="XP_025074156.1"/>
    </source>
</evidence>
<dbReference type="KEGG" id="pbar:105427450"/>
<dbReference type="PANTHER" id="PTHR24189">
    <property type="entry name" value="MYOTROPHIN"/>
    <property type="match status" value="1"/>
</dbReference>
<feature type="repeat" description="ANK" evidence="3">
    <location>
        <begin position="111"/>
        <end position="143"/>
    </location>
</feature>
<dbReference type="RefSeq" id="XP_011637469.1">
    <property type="nucleotide sequence ID" value="XM_011639167.2"/>
</dbReference>
<dbReference type="Pfam" id="PF12796">
    <property type="entry name" value="Ank_2"/>
    <property type="match status" value="1"/>
</dbReference>
<evidence type="ECO:0000256" key="2">
    <source>
        <dbReference type="ARBA" id="ARBA00023043"/>
    </source>
</evidence>
<dbReference type="PROSITE" id="PS50297">
    <property type="entry name" value="ANK_REP_REGION"/>
    <property type="match status" value="2"/>
</dbReference>
<sequence length="240" mass="26983">MHMAWTDYASFMHASSCQTSRFEIDRSMLSDEENDELQDLEAIRDKMLNTPRSERMQVSAWEDDDDGVEAARNARDPDAKAMLNAAEKGNLEKIKKLLSQNYLLLNCTDKDGYTPLHRACYGNNVEVVEYLLEAGAKIDAKTQDDWQPLHSACCWNNTECAEILITNGADINAKSKGDQTPLHLVSASSHNSPALQLLLLHADTNPRLINSSGDTADQIARRTTKYYPMYEIIEPCLNEI</sequence>
<evidence type="ECO:0000256" key="3">
    <source>
        <dbReference type="PROSITE-ProRule" id="PRU00023"/>
    </source>
</evidence>
<name>A0A6I9W711_9HYME</name>
<dbReference type="InterPro" id="IPR036770">
    <property type="entry name" value="Ankyrin_rpt-contain_sf"/>
</dbReference>
<dbReference type="OrthoDB" id="19174at2759"/>
<reference evidence="5 6" key="1">
    <citation type="submission" date="2025-04" db="UniProtKB">
        <authorList>
            <consortium name="RefSeq"/>
        </authorList>
    </citation>
    <scope>IDENTIFICATION</scope>
</reference>
<dbReference type="PROSITE" id="PS50088">
    <property type="entry name" value="ANK_REPEAT"/>
    <property type="match status" value="2"/>
</dbReference>
<evidence type="ECO:0000313" key="6">
    <source>
        <dbReference type="RefSeq" id="XP_011637469.1"/>
    </source>
</evidence>
<dbReference type="Gene3D" id="1.25.40.20">
    <property type="entry name" value="Ankyrin repeat-containing domain"/>
    <property type="match status" value="1"/>
</dbReference>
<evidence type="ECO:0000256" key="1">
    <source>
        <dbReference type="ARBA" id="ARBA00022737"/>
    </source>
</evidence>
<dbReference type="InterPro" id="IPR050745">
    <property type="entry name" value="Multifunctional_regulatory"/>
</dbReference>
<organism evidence="4 6">
    <name type="scientific">Pogonomyrmex barbatus</name>
    <name type="common">red harvester ant</name>
    <dbReference type="NCBI Taxonomy" id="144034"/>
    <lineage>
        <taxon>Eukaryota</taxon>
        <taxon>Metazoa</taxon>
        <taxon>Ecdysozoa</taxon>
        <taxon>Arthropoda</taxon>
        <taxon>Hexapoda</taxon>
        <taxon>Insecta</taxon>
        <taxon>Pterygota</taxon>
        <taxon>Neoptera</taxon>
        <taxon>Endopterygota</taxon>
        <taxon>Hymenoptera</taxon>
        <taxon>Apocrita</taxon>
        <taxon>Aculeata</taxon>
        <taxon>Formicoidea</taxon>
        <taxon>Formicidae</taxon>
        <taxon>Myrmicinae</taxon>
        <taxon>Pogonomyrmex</taxon>
    </lineage>
</organism>
<protein>
    <submittedName>
        <fullName evidence="5 6">Ankyrin repeat domain-containing protein 49-like</fullName>
    </submittedName>
</protein>
<dbReference type="RefSeq" id="XP_025074154.1">
    <property type="nucleotide sequence ID" value="XM_025218369.1"/>
</dbReference>